<evidence type="ECO:0000313" key="2">
    <source>
        <dbReference type="EMBL" id="CAF4201729.1"/>
    </source>
</evidence>
<name>A0A820BHA1_9BILA</name>
<accession>A0A820BHA1</accession>
<reference evidence="2" key="1">
    <citation type="submission" date="2021-02" db="EMBL/GenBank/DDBJ databases">
        <authorList>
            <person name="Nowell W R."/>
        </authorList>
    </citation>
    <scope>NUCLEOTIDE SEQUENCE</scope>
</reference>
<proteinExistence type="predicted"/>
<dbReference type="SUPFAM" id="SSF56059">
    <property type="entry name" value="Glutathione synthetase ATP-binding domain-like"/>
    <property type="match status" value="1"/>
</dbReference>
<sequence length="96" mass="10816">MSTKAIYEATGKKILNKYLGSTAAECRCVSVDADTNWDELIANNRWLENERLVVKPDQLIKRRGKLGLIKGNVTIHGAKDFILETLGKEISVSKYY</sequence>
<evidence type="ECO:0000313" key="3">
    <source>
        <dbReference type="Proteomes" id="UP000663881"/>
    </source>
</evidence>
<dbReference type="InterPro" id="IPR056749">
    <property type="entry name" value="Citrate_synth_N"/>
</dbReference>
<dbReference type="Pfam" id="PF24948">
    <property type="entry name" value="Citrate_synth_N"/>
    <property type="match status" value="1"/>
</dbReference>
<dbReference type="EMBL" id="CAJOAY010009310">
    <property type="protein sequence ID" value="CAF4201729.1"/>
    <property type="molecule type" value="Genomic_DNA"/>
</dbReference>
<feature type="domain" description="ATP-citrate synthase ATP-grasp" evidence="1">
    <location>
        <begin position="2"/>
        <end position="94"/>
    </location>
</feature>
<dbReference type="AlphaFoldDB" id="A0A820BHA1"/>
<evidence type="ECO:0000259" key="1">
    <source>
        <dbReference type="Pfam" id="PF24948"/>
    </source>
</evidence>
<dbReference type="Proteomes" id="UP000663881">
    <property type="component" value="Unassembled WGS sequence"/>
</dbReference>
<protein>
    <recommendedName>
        <fullName evidence="1">ATP-citrate synthase ATP-grasp domain-containing protein</fullName>
    </recommendedName>
</protein>
<comment type="caution">
    <text evidence="2">The sequence shown here is derived from an EMBL/GenBank/DDBJ whole genome shotgun (WGS) entry which is preliminary data.</text>
</comment>
<organism evidence="2 3">
    <name type="scientific">Adineta steineri</name>
    <dbReference type="NCBI Taxonomy" id="433720"/>
    <lineage>
        <taxon>Eukaryota</taxon>
        <taxon>Metazoa</taxon>
        <taxon>Spiralia</taxon>
        <taxon>Gnathifera</taxon>
        <taxon>Rotifera</taxon>
        <taxon>Eurotatoria</taxon>
        <taxon>Bdelloidea</taxon>
        <taxon>Adinetida</taxon>
        <taxon>Adinetidae</taxon>
        <taxon>Adineta</taxon>
    </lineage>
</organism>
<dbReference type="Gene3D" id="3.30.470.110">
    <property type="match status" value="1"/>
</dbReference>
<gene>
    <name evidence="2" type="ORF">OKA104_LOCUS41024</name>
</gene>